<dbReference type="PANTHER" id="PTHR44169">
    <property type="entry name" value="NADPH-DEPENDENT 1-ACYLDIHYDROXYACETONE PHOSPHATE REDUCTASE"/>
    <property type="match status" value="1"/>
</dbReference>
<dbReference type="PANTHER" id="PTHR44169:SF6">
    <property type="entry name" value="NADPH-DEPENDENT 1-ACYLDIHYDROXYACETONE PHOSPHATE REDUCTASE"/>
    <property type="match status" value="1"/>
</dbReference>
<reference evidence="4" key="1">
    <citation type="journal article" date="2022" name="Nat. Microbiol.">
        <title>Unique mobile elements and scalable gene flow at the prokaryote-eukaryote boundary revealed by circularized Asgard archaea genomes.</title>
        <authorList>
            <person name="Wu F."/>
            <person name="Speth D.R."/>
            <person name="Philosof A."/>
            <person name="Cremiere A."/>
            <person name="Narayanan A."/>
            <person name="Barco R.A."/>
            <person name="Connon S.A."/>
            <person name="Amend J.P."/>
            <person name="Antoshechkin I.A."/>
            <person name="Orphan V.J."/>
        </authorList>
    </citation>
    <scope>NUCLEOTIDE SEQUENCE</scope>
    <source>
        <strain evidence="4">PM71</strain>
    </source>
</reference>
<dbReference type="InterPro" id="IPR002347">
    <property type="entry name" value="SDR_fam"/>
</dbReference>
<dbReference type="Pfam" id="PF00106">
    <property type="entry name" value="adh_short"/>
    <property type="match status" value="1"/>
</dbReference>
<gene>
    <name evidence="4" type="ORF">K9W45_08705</name>
</gene>
<dbReference type="AlphaFoldDB" id="A0A9Y1BIY0"/>
<dbReference type="EMBL" id="CP084166">
    <property type="protein sequence ID" value="UJG39923.1"/>
    <property type="molecule type" value="Genomic_DNA"/>
</dbReference>
<keyword evidence="2" id="KW-0560">Oxidoreductase</keyword>
<evidence type="ECO:0000256" key="2">
    <source>
        <dbReference type="ARBA" id="ARBA00023002"/>
    </source>
</evidence>
<dbReference type="InterPro" id="IPR020904">
    <property type="entry name" value="Sc_DH/Rdtase_CS"/>
</dbReference>
<evidence type="ECO:0000256" key="1">
    <source>
        <dbReference type="ARBA" id="ARBA00006484"/>
    </source>
</evidence>
<dbReference type="Gene3D" id="3.40.50.720">
    <property type="entry name" value="NAD(P)-binding Rossmann-like Domain"/>
    <property type="match status" value="1"/>
</dbReference>
<dbReference type="Proteomes" id="UP001201020">
    <property type="component" value="Chromosome"/>
</dbReference>
<dbReference type="GO" id="GO:0016491">
    <property type="term" value="F:oxidoreductase activity"/>
    <property type="evidence" value="ECO:0007669"/>
    <property type="project" value="UniProtKB-KW"/>
</dbReference>
<comment type="similarity">
    <text evidence="1 3">Belongs to the short-chain dehydrogenases/reductases (SDR) family.</text>
</comment>
<dbReference type="PRINTS" id="PR00081">
    <property type="entry name" value="GDHRDH"/>
</dbReference>
<protein>
    <submittedName>
        <fullName evidence="4">SDR family oxidoreductase</fullName>
    </submittedName>
</protein>
<dbReference type="SUPFAM" id="SSF51735">
    <property type="entry name" value="NAD(P)-binding Rossmann-fold domains"/>
    <property type="match status" value="1"/>
</dbReference>
<sequence length="270" mass="30739">MAKKSKFVLVTGASAGIGLAITKFLAEKGDYVIATDKSKLSDEILEQYSNIDFFKMDLSNHDSILITKELVEEQYQGIDALVNNAGIFVGGSLIEMDMELINRIFEVNVFGTIFVTKTFFSLIHKRKGRIINISSEAGRFTPPFSGPYSMTKYAIESFSDALRRELMFVGVKVSTIQPGAVKTNLLDKTPNYYAESESSLFSRQIKRIHELSSAEWKRATDPYTIAKLVYKVMHTKNPKPRYKIKNNRGRRVLEYLPDRLVDRMIKIILR</sequence>
<accession>A0A9Y1BIY0</accession>
<dbReference type="InterPro" id="IPR036291">
    <property type="entry name" value="NAD(P)-bd_dom_sf"/>
</dbReference>
<dbReference type="PROSITE" id="PS00061">
    <property type="entry name" value="ADH_SHORT"/>
    <property type="match status" value="1"/>
</dbReference>
<proteinExistence type="inferred from homology"/>
<organism evidence="4">
    <name type="scientific">Candidatus Heimdallarchaeum aukensis</name>
    <dbReference type="NCBI Taxonomy" id="2876573"/>
    <lineage>
        <taxon>Archaea</taxon>
        <taxon>Promethearchaeati</taxon>
        <taxon>Candidatus Heimdallarchaeota</taxon>
        <taxon>Candidatus Heimdallarchaeia (ex Rinke et al. 2021) (nom. nud.)</taxon>
        <taxon>Candidatus Heimdallarchaeales</taxon>
        <taxon>Candidatus Heimdallarchaeaceae</taxon>
        <taxon>Candidatus Heimdallarchaeum</taxon>
    </lineage>
</organism>
<evidence type="ECO:0000313" key="4">
    <source>
        <dbReference type="EMBL" id="UJG39923.1"/>
    </source>
</evidence>
<dbReference type="CDD" id="cd05374">
    <property type="entry name" value="17beta-HSD-like_SDR_c"/>
    <property type="match status" value="1"/>
</dbReference>
<name>A0A9Y1BIY0_9ARCH</name>
<evidence type="ECO:0000256" key="3">
    <source>
        <dbReference type="RuleBase" id="RU000363"/>
    </source>
</evidence>
<dbReference type="PRINTS" id="PR00080">
    <property type="entry name" value="SDRFAMILY"/>
</dbReference>